<evidence type="ECO:0000313" key="3">
    <source>
        <dbReference type="EMBL" id="MQT82019.1"/>
    </source>
</evidence>
<evidence type="ECO:0000313" key="2">
    <source>
        <dbReference type="EMBL" id="MQT27322.1"/>
    </source>
</evidence>
<reference evidence="3 4" key="1">
    <citation type="submission" date="2019-10" db="EMBL/GenBank/DDBJ databases">
        <title>Evaluation of single-gene subtyping targets for Pseudomonas.</title>
        <authorList>
            <person name="Reichler S.J."/>
            <person name="Orsi R.H."/>
            <person name="Wiedmann M."/>
            <person name="Martin N.H."/>
            <person name="Murphy S.I."/>
        </authorList>
    </citation>
    <scope>NUCLEOTIDE SEQUENCE</scope>
    <source>
        <strain evidence="2 4">FSL R10-0802</strain>
        <strain evidence="3">FSL R10-2339</strain>
    </source>
</reference>
<dbReference type="Pfam" id="PF05437">
    <property type="entry name" value="AzlD"/>
    <property type="match status" value="1"/>
</dbReference>
<dbReference type="InterPro" id="IPR008407">
    <property type="entry name" value="Brnchd-chn_aa_trnsp_AzlD"/>
</dbReference>
<feature type="transmembrane region" description="Helical" evidence="1">
    <location>
        <begin position="6"/>
        <end position="25"/>
    </location>
</feature>
<proteinExistence type="predicted"/>
<keyword evidence="1" id="KW-0812">Transmembrane</keyword>
<dbReference type="RefSeq" id="WP_153387085.1">
    <property type="nucleotide sequence ID" value="NZ_JBITTT010000007.1"/>
</dbReference>
<evidence type="ECO:0008006" key="5">
    <source>
        <dbReference type="Google" id="ProtNLM"/>
    </source>
</evidence>
<evidence type="ECO:0000313" key="4">
    <source>
        <dbReference type="Proteomes" id="UP000713985"/>
    </source>
</evidence>
<dbReference type="AlphaFoldDB" id="A0A6A7Z3G2"/>
<keyword evidence="1" id="KW-1133">Transmembrane helix</keyword>
<gene>
    <name evidence="3" type="ORF">GHN86_18400</name>
    <name evidence="2" type="ORF">GHN94_15995</name>
</gene>
<comment type="caution">
    <text evidence="3">The sequence shown here is derived from an EMBL/GenBank/DDBJ whole genome shotgun (WGS) entry which is preliminary data.</text>
</comment>
<sequence>MSNWTLIAVAAALSYALRFLPVLIFRRFKINGQGSFYQFLSYAACAVMGGIIYTIAFGDALFNYWSGHFEGDRLVKLLIMVLAFTVAAWTRSVFKSLICCVSIYTGALYVL</sequence>
<name>A0A6A7Z3G2_9PSED</name>
<dbReference type="Proteomes" id="UP000713985">
    <property type="component" value="Unassembled WGS sequence"/>
</dbReference>
<dbReference type="EMBL" id="WIWP01000030">
    <property type="protein sequence ID" value="MQT27322.1"/>
    <property type="molecule type" value="Genomic_DNA"/>
</dbReference>
<evidence type="ECO:0000256" key="1">
    <source>
        <dbReference type="SAM" id="Phobius"/>
    </source>
</evidence>
<dbReference type="EMBL" id="WIWC01000037">
    <property type="protein sequence ID" value="MQT82019.1"/>
    <property type="molecule type" value="Genomic_DNA"/>
</dbReference>
<keyword evidence="4" id="KW-1185">Reference proteome</keyword>
<feature type="transmembrane region" description="Helical" evidence="1">
    <location>
        <begin position="37"/>
        <end position="57"/>
    </location>
</feature>
<protein>
    <recommendedName>
        <fullName evidence="5">AzlD domain-containing protein</fullName>
    </recommendedName>
</protein>
<organism evidence="3">
    <name type="scientific">Pseudomonas helleri</name>
    <dbReference type="NCBI Taxonomy" id="1608996"/>
    <lineage>
        <taxon>Bacteria</taxon>
        <taxon>Pseudomonadati</taxon>
        <taxon>Pseudomonadota</taxon>
        <taxon>Gammaproteobacteria</taxon>
        <taxon>Pseudomonadales</taxon>
        <taxon>Pseudomonadaceae</taxon>
        <taxon>Pseudomonas</taxon>
    </lineage>
</organism>
<accession>A0A6A7Z3G2</accession>
<keyword evidence="1" id="KW-0472">Membrane</keyword>
<feature type="transmembrane region" description="Helical" evidence="1">
    <location>
        <begin position="77"/>
        <end position="110"/>
    </location>
</feature>